<dbReference type="HOGENOM" id="CLU_3331369_0_0_0"/>
<dbReference type="Proteomes" id="UP000007881">
    <property type="component" value="Chromosome"/>
</dbReference>
<evidence type="ECO:0000313" key="1">
    <source>
        <dbReference type="EMBL" id="BAM02203.1"/>
    </source>
</evidence>
<evidence type="ECO:0000313" key="2">
    <source>
        <dbReference type="Proteomes" id="UP000007881"/>
    </source>
</evidence>
<gene>
    <name evidence="1" type="ordered locus">PSMK_00440</name>
</gene>
<proteinExistence type="predicted"/>
<dbReference type="KEGG" id="phm:PSMK_00440"/>
<sequence>MPGEGRARLIRVAENTRTIKQIRVGVPRPPGLSLRRTS</sequence>
<name>I0IAB5_PHYMF</name>
<organism evidence="1 2">
    <name type="scientific">Phycisphaera mikurensis (strain NBRC 102666 / KCTC 22515 / FYK2301M01)</name>
    <dbReference type="NCBI Taxonomy" id="1142394"/>
    <lineage>
        <taxon>Bacteria</taxon>
        <taxon>Pseudomonadati</taxon>
        <taxon>Planctomycetota</taxon>
        <taxon>Phycisphaerae</taxon>
        <taxon>Phycisphaerales</taxon>
        <taxon>Phycisphaeraceae</taxon>
        <taxon>Phycisphaera</taxon>
    </lineage>
</organism>
<dbReference type="STRING" id="1142394.PSMK_00440"/>
<dbReference type="AlphaFoldDB" id="I0IAB5"/>
<protein>
    <submittedName>
        <fullName evidence="1">Uncharacterized protein</fullName>
    </submittedName>
</protein>
<keyword evidence="2" id="KW-1185">Reference proteome</keyword>
<accession>I0IAB5</accession>
<dbReference type="EMBL" id="AP012338">
    <property type="protein sequence ID" value="BAM02203.1"/>
    <property type="molecule type" value="Genomic_DNA"/>
</dbReference>
<reference evidence="1 2" key="1">
    <citation type="submission" date="2012-02" db="EMBL/GenBank/DDBJ databases">
        <title>Complete genome sequence of Phycisphaera mikurensis NBRC 102666.</title>
        <authorList>
            <person name="Ankai A."/>
            <person name="Hosoyama A."/>
            <person name="Terui Y."/>
            <person name="Sekine M."/>
            <person name="Fukai R."/>
            <person name="Kato Y."/>
            <person name="Nakamura S."/>
            <person name="Yamada-Narita S."/>
            <person name="Kawakoshi A."/>
            <person name="Fukunaga Y."/>
            <person name="Yamazaki S."/>
            <person name="Fujita N."/>
        </authorList>
    </citation>
    <scope>NUCLEOTIDE SEQUENCE [LARGE SCALE GENOMIC DNA]</scope>
    <source>
        <strain evidence="2">NBRC 102666 / KCTC 22515 / FYK2301M01</strain>
    </source>
</reference>